<evidence type="ECO:0000313" key="3">
    <source>
        <dbReference type="Proteomes" id="UP000078541"/>
    </source>
</evidence>
<gene>
    <name evidence="2" type="ORF">ALC56_05723</name>
</gene>
<feature type="transmembrane region" description="Helical" evidence="1">
    <location>
        <begin position="128"/>
        <end position="148"/>
    </location>
</feature>
<reference evidence="2 3" key="1">
    <citation type="submission" date="2016-03" db="EMBL/GenBank/DDBJ databases">
        <title>Trachymyrmex septentrionalis WGS genome.</title>
        <authorList>
            <person name="Nygaard S."/>
            <person name="Hu H."/>
            <person name="Boomsma J."/>
            <person name="Zhang G."/>
        </authorList>
    </citation>
    <scope>NUCLEOTIDE SEQUENCE [LARGE SCALE GENOMIC DNA]</scope>
    <source>
        <strain evidence="2">Tsep2-gDNA-1</strain>
        <tissue evidence="2">Whole body</tissue>
    </source>
</reference>
<evidence type="ECO:0000256" key="1">
    <source>
        <dbReference type="SAM" id="Phobius"/>
    </source>
</evidence>
<name>A0A195FGZ3_9HYME</name>
<keyword evidence="1" id="KW-0812">Transmembrane</keyword>
<keyword evidence="1" id="KW-1133">Transmembrane helix</keyword>
<dbReference type="PANTHER" id="PTHR21879">
    <property type="entry name" value="FI03362P-RELATED-RELATED"/>
    <property type="match status" value="1"/>
</dbReference>
<dbReference type="Proteomes" id="UP000078541">
    <property type="component" value="Unassembled WGS sequence"/>
</dbReference>
<dbReference type="Pfam" id="PF07898">
    <property type="entry name" value="DUF1676"/>
    <property type="match status" value="1"/>
</dbReference>
<keyword evidence="3" id="KW-1185">Reference proteome</keyword>
<keyword evidence="1" id="KW-0472">Membrane</keyword>
<dbReference type="AlphaFoldDB" id="A0A195FGZ3"/>
<accession>A0A195FGZ3</accession>
<dbReference type="GO" id="GO:0016020">
    <property type="term" value="C:membrane"/>
    <property type="evidence" value="ECO:0007669"/>
    <property type="project" value="TreeGrafter"/>
</dbReference>
<dbReference type="EMBL" id="KQ981560">
    <property type="protein sequence ID" value="KYN39955.1"/>
    <property type="molecule type" value="Genomic_DNA"/>
</dbReference>
<feature type="non-terminal residue" evidence="2">
    <location>
        <position position="1"/>
    </location>
</feature>
<feature type="transmembrane region" description="Helical" evidence="1">
    <location>
        <begin position="154"/>
        <end position="174"/>
    </location>
</feature>
<evidence type="ECO:0000313" key="2">
    <source>
        <dbReference type="EMBL" id="KYN39955.1"/>
    </source>
</evidence>
<proteinExistence type="predicted"/>
<organism evidence="2 3">
    <name type="scientific">Trachymyrmex septentrionalis</name>
    <dbReference type="NCBI Taxonomy" id="34720"/>
    <lineage>
        <taxon>Eukaryota</taxon>
        <taxon>Metazoa</taxon>
        <taxon>Ecdysozoa</taxon>
        <taxon>Arthropoda</taxon>
        <taxon>Hexapoda</taxon>
        <taxon>Insecta</taxon>
        <taxon>Pterygota</taxon>
        <taxon>Neoptera</taxon>
        <taxon>Endopterygota</taxon>
        <taxon>Hymenoptera</taxon>
        <taxon>Apocrita</taxon>
        <taxon>Aculeata</taxon>
        <taxon>Formicoidea</taxon>
        <taxon>Formicidae</taxon>
        <taxon>Myrmicinae</taxon>
        <taxon>Trachymyrmex</taxon>
    </lineage>
</organism>
<protein>
    <submittedName>
        <fullName evidence="2">Uncharacterized protein</fullName>
    </submittedName>
</protein>
<dbReference type="InterPro" id="IPR012464">
    <property type="entry name" value="DUF1676"/>
</dbReference>
<sequence>IYLPRSKYSVEDSSFSRVVDANSSSGGTGVDVGSFVTHQYQKRNKRNLDAGKMLPLYMLLFLPVFVAAQGSQSTKILNQEMMRNNSTDSLDWIGESFLNIVDTFSPVPKSCDSIEGRKDKKLKKLNKYVLPLLIGFLLIKSILLPITLKALAVLSGKAVVLSLMSLILAAIVGLKKVAQKESSYESVNKYRRQDIYGFVDDVQEFEPYRFYKERRRKK</sequence>